<protein>
    <submittedName>
        <fullName evidence="2">Uncharacterized protein</fullName>
    </submittedName>
</protein>
<evidence type="ECO:0000313" key="2">
    <source>
        <dbReference type="EMBL" id="PPK52676.1"/>
    </source>
</evidence>
<organism evidence="2 3">
    <name type="scientific">Marinobacter persicus</name>
    <dbReference type="NCBI Taxonomy" id="930118"/>
    <lineage>
        <taxon>Bacteria</taxon>
        <taxon>Pseudomonadati</taxon>
        <taxon>Pseudomonadota</taxon>
        <taxon>Gammaproteobacteria</taxon>
        <taxon>Pseudomonadales</taxon>
        <taxon>Marinobacteraceae</taxon>
        <taxon>Marinobacter</taxon>
    </lineage>
</organism>
<gene>
    <name evidence="2" type="ORF">B0H24_103240</name>
    <name evidence="1" type="ORF">BY455_13140</name>
</gene>
<reference evidence="2 3" key="2">
    <citation type="submission" date="2018-02" db="EMBL/GenBank/DDBJ databases">
        <title>Subsurface microbial communities from deep shales in Ohio and West Virginia, USA.</title>
        <authorList>
            <person name="Wrighton K."/>
        </authorList>
    </citation>
    <scope>NUCLEOTIDE SEQUENCE [LARGE SCALE GENOMIC DNA]</scope>
    <source>
        <strain evidence="2 3">UTICA-S1B9</strain>
    </source>
</reference>
<dbReference type="EMBL" id="PTIU01000032">
    <property type="protein sequence ID" value="PPK52676.1"/>
    <property type="molecule type" value="Genomic_DNA"/>
</dbReference>
<comment type="caution">
    <text evidence="2">The sequence shown here is derived from an EMBL/GenBank/DDBJ whole genome shotgun (WGS) entry which is preliminary data.</text>
</comment>
<evidence type="ECO:0000313" key="3">
    <source>
        <dbReference type="Proteomes" id="UP000239446"/>
    </source>
</evidence>
<sequence length="68" mass="7838">MADYPVKDENYDLISSVYHASQGLHHTKQYAKDAEQFNDSEAAAFFQEAEKIYLELTDKAKALLKKRL</sequence>
<dbReference type="EMBL" id="PTIT01000031">
    <property type="protein sequence ID" value="PPK50219.1"/>
    <property type="molecule type" value="Genomic_DNA"/>
</dbReference>
<proteinExistence type="predicted"/>
<name>A0A2S6G327_9GAMM</name>
<accession>A0A2S6G327</accession>
<evidence type="ECO:0000313" key="1">
    <source>
        <dbReference type="EMBL" id="PPK50219.1"/>
    </source>
</evidence>
<dbReference type="OrthoDB" id="495805at2"/>
<dbReference type="RefSeq" id="WP_104417278.1">
    <property type="nucleotide sequence ID" value="NZ_PTIT01000031.1"/>
</dbReference>
<evidence type="ECO:0000313" key="4">
    <source>
        <dbReference type="Proteomes" id="UP000239648"/>
    </source>
</evidence>
<reference evidence="1 4" key="1">
    <citation type="submission" date="2018-02" db="EMBL/GenBank/DDBJ databases">
        <title>Deep subsurface shale carbon reservoir microbial communities from Ohio and West Virginia, USA.</title>
        <authorList>
            <person name="Wrighton K."/>
        </authorList>
    </citation>
    <scope>NUCLEOTIDE SEQUENCE [LARGE SCALE GENOMIC DNA]</scope>
    <source>
        <strain evidence="1 4">UTICA-S1B6</strain>
    </source>
</reference>
<dbReference type="AlphaFoldDB" id="A0A2S6G327"/>
<keyword evidence="4" id="KW-1185">Reference proteome</keyword>
<dbReference type="Proteomes" id="UP000239446">
    <property type="component" value="Unassembled WGS sequence"/>
</dbReference>
<dbReference type="Proteomes" id="UP000239648">
    <property type="component" value="Unassembled WGS sequence"/>
</dbReference>